<dbReference type="Proteomes" id="UP000254461">
    <property type="component" value="Unassembled WGS sequence"/>
</dbReference>
<dbReference type="AlphaFoldDB" id="A0A380JTB5"/>
<proteinExistence type="predicted"/>
<gene>
    <name evidence="1" type="ORF">NCTC12092_01379</name>
</gene>
<evidence type="ECO:0000313" key="2">
    <source>
        <dbReference type="Proteomes" id="UP000254461"/>
    </source>
</evidence>
<reference evidence="1 2" key="1">
    <citation type="submission" date="2018-06" db="EMBL/GenBank/DDBJ databases">
        <authorList>
            <consortium name="Pathogen Informatics"/>
            <person name="Doyle S."/>
        </authorList>
    </citation>
    <scope>NUCLEOTIDE SEQUENCE [LARGE SCALE GENOMIC DNA]</scope>
    <source>
        <strain evidence="1 2">NCTC12092</strain>
    </source>
</reference>
<evidence type="ECO:0008006" key="3">
    <source>
        <dbReference type="Google" id="ProtNLM"/>
    </source>
</evidence>
<organism evidence="1 2">
    <name type="scientific">Streptococcus equi subsp. equi</name>
    <dbReference type="NCBI Taxonomy" id="148942"/>
    <lineage>
        <taxon>Bacteria</taxon>
        <taxon>Bacillati</taxon>
        <taxon>Bacillota</taxon>
        <taxon>Bacilli</taxon>
        <taxon>Lactobacillales</taxon>
        <taxon>Streptococcaceae</taxon>
        <taxon>Streptococcus</taxon>
    </lineage>
</organism>
<dbReference type="RefSeq" id="WP_115251149.1">
    <property type="nucleotide sequence ID" value="NZ_UHFF01000002.1"/>
</dbReference>
<protein>
    <recommendedName>
        <fullName evidence="3">Bacteriocin biosynthesis cyclodehydratase</fullName>
    </recommendedName>
</protein>
<name>A0A380JTB5_9STRE</name>
<evidence type="ECO:0000313" key="1">
    <source>
        <dbReference type="EMBL" id="SUN47289.1"/>
    </source>
</evidence>
<dbReference type="EMBL" id="UHFF01000002">
    <property type="protein sequence ID" value="SUN47289.1"/>
    <property type="molecule type" value="Genomic_DNA"/>
</dbReference>
<sequence length="197" mass="22906">MKIIVSGISNALNDFYDETQKLFTNQGDTVLYEAYNFDKQYYDSDIVFLVFDGMPLNFFENQNIYSTGIVIPIFIDSSKFYVGGILKQSYQQGEVCSTCMLGRMKEIIGVSPMYDCIFSQTNFNMVIVRKLTICNFMRSLLSYIINSDKKLCQNLLVYSFDTNTFFTNYQIGYTKCPNCDFYDYNQSTKLFHEMEAL</sequence>
<accession>A0A380JTB5</accession>